<accession>A0A329MNS8</accession>
<sequence length="78" mass="9067">MQTIISFRNKKIPVYYTSTDRKKKTDVSYLLRLLENKFENGKRAVKACIDSLISIEIIGCEAILHTRREEDTLALSLY</sequence>
<organism evidence="1 2">
    <name type="scientific">Paenibacillus contaminans</name>
    <dbReference type="NCBI Taxonomy" id="450362"/>
    <lineage>
        <taxon>Bacteria</taxon>
        <taxon>Bacillati</taxon>
        <taxon>Bacillota</taxon>
        <taxon>Bacilli</taxon>
        <taxon>Bacillales</taxon>
        <taxon>Paenibacillaceae</taxon>
        <taxon>Paenibacillus</taxon>
    </lineage>
</organism>
<dbReference type="RefSeq" id="WP_113031236.1">
    <property type="nucleotide sequence ID" value="NZ_QMFB01000006.1"/>
</dbReference>
<comment type="caution">
    <text evidence="1">The sequence shown here is derived from an EMBL/GenBank/DDBJ whole genome shotgun (WGS) entry which is preliminary data.</text>
</comment>
<gene>
    <name evidence="1" type="ORF">DQG23_12770</name>
</gene>
<dbReference type="AlphaFoldDB" id="A0A329MNS8"/>
<dbReference type="Proteomes" id="UP000250369">
    <property type="component" value="Unassembled WGS sequence"/>
</dbReference>
<keyword evidence="2" id="KW-1185">Reference proteome</keyword>
<proteinExistence type="predicted"/>
<dbReference type="EMBL" id="QMFB01000006">
    <property type="protein sequence ID" value="RAV20956.1"/>
    <property type="molecule type" value="Genomic_DNA"/>
</dbReference>
<protein>
    <submittedName>
        <fullName evidence="1">3-dehydroquinate dehydratase</fullName>
    </submittedName>
</protein>
<name>A0A329MNS8_9BACL</name>
<dbReference type="OrthoDB" id="2626786at2"/>
<evidence type="ECO:0000313" key="1">
    <source>
        <dbReference type="EMBL" id="RAV20956.1"/>
    </source>
</evidence>
<reference evidence="1 2" key="1">
    <citation type="journal article" date="2009" name="Int. J. Syst. Evol. Microbiol.">
        <title>Paenibacillus contaminans sp. nov., isolated from a contaminated laboratory plate.</title>
        <authorList>
            <person name="Chou J.H."/>
            <person name="Lee J.H."/>
            <person name="Lin M.C."/>
            <person name="Chang P.S."/>
            <person name="Arun A.B."/>
            <person name="Young C.C."/>
            <person name="Chen W.M."/>
        </authorList>
    </citation>
    <scope>NUCLEOTIDE SEQUENCE [LARGE SCALE GENOMIC DNA]</scope>
    <source>
        <strain evidence="1 2">CKOBP-6</strain>
    </source>
</reference>
<evidence type="ECO:0000313" key="2">
    <source>
        <dbReference type="Proteomes" id="UP000250369"/>
    </source>
</evidence>